<dbReference type="EMBL" id="CAJMWS010000298">
    <property type="protein sequence ID" value="CAE6394824.1"/>
    <property type="molecule type" value="Genomic_DNA"/>
</dbReference>
<proteinExistence type="predicted"/>
<name>A0A8H2WKE8_9AGAM</name>
<comment type="caution">
    <text evidence="1">The sequence shown here is derived from an EMBL/GenBank/DDBJ whole genome shotgun (WGS) entry which is preliminary data.</text>
</comment>
<dbReference type="Proteomes" id="UP000663846">
    <property type="component" value="Unassembled WGS sequence"/>
</dbReference>
<sequence>MAPQYEAVPLQVPLPQLSKQEFELKIEGVDSVDRSPLRGYLGIEPCTWPVTALFTPTKGSIDIRWIELKAQVYERAYTTHIADVEEVSQVLFQSTAIVLGTEENPSYETITGARTLSHVFNVPSHMPSALQSKHKRAQVIWKLVFKVYRKSGAFKREYIAHEAKFPAIKSYLPIPSVEHETPLTVRGDSPKGDVSWLLHLPRSLYAPGDTARASLVLTARPGYSIKSQLRSAQLELTEYVVASGEPDVLLDTLYRNKIDTSGSDIESKESCSFNFDVIIPSKSSPDYTGTFMSVTHRLQLTLSWKGRFLDKVTSHPVAITALSHLERQQALEEVAQIETAPSIAPPSRNDDVPPPSYMSTQQLVNGSSMTFTPHLMEDELSSISYRSNIDTPTTGSIIHGIGV</sequence>
<organism evidence="1 2">
    <name type="scientific">Rhizoctonia solani</name>
    <dbReference type="NCBI Taxonomy" id="456999"/>
    <lineage>
        <taxon>Eukaryota</taxon>
        <taxon>Fungi</taxon>
        <taxon>Dikarya</taxon>
        <taxon>Basidiomycota</taxon>
        <taxon>Agaricomycotina</taxon>
        <taxon>Agaricomycetes</taxon>
        <taxon>Cantharellales</taxon>
        <taxon>Ceratobasidiaceae</taxon>
        <taxon>Rhizoctonia</taxon>
    </lineage>
</organism>
<evidence type="ECO:0000313" key="2">
    <source>
        <dbReference type="Proteomes" id="UP000663846"/>
    </source>
</evidence>
<accession>A0A8H2WKE8</accession>
<evidence type="ECO:0000313" key="1">
    <source>
        <dbReference type="EMBL" id="CAE6394824.1"/>
    </source>
</evidence>
<protein>
    <submittedName>
        <fullName evidence="1">Uncharacterized protein</fullName>
    </submittedName>
</protein>
<gene>
    <name evidence="1" type="ORF">RDB_LOCUS48397</name>
</gene>
<dbReference type="AlphaFoldDB" id="A0A8H2WKE8"/>
<reference evidence="1" key="1">
    <citation type="submission" date="2021-01" db="EMBL/GenBank/DDBJ databases">
        <authorList>
            <person name="Kaushik A."/>
        </authorList>
    </citation>
    <scope>NUCLEOTIDE SEQUENCE</scope>
    <source>
        <strain evidence="1">AG1-1C</strain>
    </source>
</reference>